<name>A0A6A4GS49_9AGAR</name>
<organism evidence="1 2">
    <name type="scientific">Gymnopus androsaceus JB14</name>
    <dbReference type="NCBI Taxonomy" id="1447944"/>
    <lineage>
        <taxon>Eukaryota</taxon>
        <taxon>Fungi</taxon>
        <taxon>Dikarya</taxon>
        <taxon>Basidiomycota</taxon>
        <taxon>Agaricomycotina</taxon>
        <taxon>Agaricomycetes</taxon>
        <taxon>Agaricomycetidae</taxon>
        <taxon>Agaricales</taxon>
        <taxon>Marasmiineae</taxon>
        <taxon>Omphalotaceae</taxon>
        <taxon>Gymnopus</taxon>
    </lineage>
</organism>
<evidence type="ECO:0000313" key="1">
    <source>
        <dbReference type="EMBL" id="KAE9388488.1"/>
    </source>
</evidence>
<protein>
    <submittedName>
        <fullName evidence="1">Uncharacterized protein</fullName>
    </submittedName>
</protein>
<dbReference type="Proteomes" id="UP000799118">
    <property type="component" value="Unassembled WGS sequence"/>
</dbReference>
<gene>
    <name evidence="1" type="ORF">BT96DRAFT_431835</name>
</gene>
<evidence type="ECO:0000313" key="2">
    <source>
        <dbReference type="Proteomes" id="UP000799118"/>
    </source>
</evidence>
<reference evidence="1" key="1">
    <citation type="journal article" date="2019" name="Environ. Microbiol.">
        <title>Fungal ecological strategies reflected in gene transcription - a case study of two litter decomposers.</title>
        <authorList>
            <person name="Barbi F."/>
            <person name="Kohler A."/>
            <person name="Barry K."/>
            <person name="Baskaran P."/>
            <person name="Daum C."/>
            <person name="Fauchery L."/>
            <person name="Ihrmark K."/>
            <person name="Kuo A."/>
            <person name="LaButti K."/>
            <person name="Lipzen A."/>
            <person name="Morin E."/>
            <person name="Grigoriev I.V."/>
            <person name="Henrissat B."/>
            <person name="Lindahl B."/>
            <person name="Martin F."/>
        </authorList>
    </citation>
    <scope>NUCLEOTIDE SEQUENCE</scope>
    <source>
        <strain evidence="1">JB14</strain>
    </source>
</reference>
<keyword evidence="2" id="KW-1185">Reference proteome</keyword>
<dbReference type="EMBL" id="ML769741">
    <property type="protein sequence ID" value="KAE9388488.1"/>
    <property type="molecule type" value="Genomic_DNA"/>
</dbReference>
<accession>A0A6A4GS49</accession>
<dbReference type="AlphaFoldDB" id="A0A6A4GS49"/>
<proteinExistence type="predicted"/>
<sequence>MMFSDTFAELASLLACARHLKVLDLSIGFYRTRVHLKFRNLQSLYIYVHFPYSRIIGLMQYIGGNLRNLKINVGFSKAEDFE</sequence>